<feature type="region of interest" description="Disordered" evidence="1">
    <location>
        <begin position="1"/>
        <end position="39"/>
    </location>
</feature>
<feature type="compositionally biased region" description="Basic residues" evidence="1">
    <location>
        <begin position="22"/>
        <end position="39"/>
    </location>
</feature>
<comment type="caution">
    <text evidence="2">The sequence shown here is derived from an EMBL/GenBank/DDBJ whole genome shotgun (WGS) entry which is preliminary data.</text>
</comment>
<evidence type="ECO:0000313" key="2">
    <source>
        <dbReference type="EMBL" id="EAP72355.1"/>
    </source>
</evidence>
<organism evidence="2 3">
    <name type="scientific">Ralstonia solanacearum (strain UW551)</name>
    <dbReference type="NCBI Taxonomy" id="342110"/>
    <lineage>
        <taxon>Bacteria</taxon>
        <taxon>Pseudomonadati</taxon>
        <taxon>Pseudomonadota</taxon>
        <taxon>Betaproteobacteria</taxon>
        <taxon>Burkholderiales</taxon>
        <taxon>Burkholderiaceae</taxon>
        <taxon>Ralstonia</taxon>
        <taxon>Ralstonia solanacearum species complex</taxon>
    </lineage>
</organism>
<evidence type="ECO:0000313" key="3">
    <source>
        <dbReference type="Proteomes" id="UP000005933"/>
    </source>
</evidence>
<protein>
    <submittedName>
        <fullName evidence="2">Atypical orf</fullName>
    </submittedName>
</protein>
<accession>A0AB33VBZ3</accession>
<name>A0AB33VBZ3_RALSU</name>
<gene>
    <name evidence="2" type="ORF">RRSL_01749</name>
</gene>
<sequence>MFGAESDSLQKRVASTPVVRRGLGRARSLRHPRVAHAMR</sequence>
<dbReference type="AlphaFoldDB" id="A0AB33VBZ3"/>
<evidence type="ECO:0000256" key="1">
    <source>
        <dbReference type="SAM" id="MobiDB-lite"/>
    </source>
</evidence>
<dbReference type="EMBL" id="AAKL01000031">
    <property type="protein sequence ID" value="EAP72355.1"/>
    <property type="molecule type" value="Genomic_DNA"/>
</dbReference>
<reference evidence="2 3" key="1">
    <citation type="journal article" date="2006" name="Mol. Plant Microbe Interact.">
        <title>Identification of open reading frames unique to a select agent: Ralstonia solanacearum race 3 biovar 2.</title>
        <authorList>
            <person name="Gabriel D.W."/>
            <person name="Allen C."/>
            <person name="Schell M."/>
            <person name="Denny T.P."/>
            <person name="Greenberg J.T."/>
            <person name="Duan Y.P."/>
            <person name="Flores-Cruz Z."/>
            <person name="Huang Q."/>
            <person name="Clifford J.M."/>
            <person name="Presting G."/>
            <person name="Gonzalez E.T."/>
            <person name="Reddy J."/>
            <person name="Elphinstone J."/>
            <person name="Swanson J."/>
            <person name="Yao J."/>
            <person name="Mulholland V."/>
            <person name="Liu L."/>
            <person name="Farmerie W."/>
            <person name="Patnaikuni M."/>
            <person name="Balogh B."/>
            <person name="Norman D."/>
            <person name="Alvarez A."/>
            <person name="Castillo J.A."/>
            <person name="Jones J."/>
            <person name="Saddler G."/>
            <person name="Walunas T."/>
            <person name="Zhukov A."/>
            <person name="Mikhailova N."/>
        </authorList>
    </citation>
    <scope>NUCLEOTIDE SEQUENCE [LARGE SCALE GENOMIC DNA]</scope>
    <source>
        <strain evidence="2 3">UW551</strain>
    </source>
</reference>
<proteinExistence type="predicted"/>
<dbReference type="Proteomes" id="UP000005933">
    <property type="component" value="Unassembled WGS sequence"/>
</dbReference>